<protein>
    <submittedName>
        <fullName evidence="2">Glycosyltransferase family 2 protein</fullName>
    </submittedName>
</protein>
<evidence type="ECO:0000313" key="3">
    <source>
        <dbReference type="Proteomes" id="UP001203342"/>
    </source>
</evidence>
<accession>A0ABT0TFJ6</accession>
<dbReference type="Gene3D" id="3.90.550.10">
    <property type="entry name" value="Spore Coat Polysaccharide Biosynthesis Protein SpsA, Chain A"/>
    <property type="match status" value="1"/>
</dbReference>
<feature type="domain" description="Glycosyltransferase 2-like" evidence="1">
    <location>
        <begin position="243"/>
        <end position="370"/>
    </location>
</feature>
<dbReference type="InterPro" id="IPR001173">
    <property type="entry name" value="Glyco_trans_2-like"/>
</dbReference>
<gene>
    <name evidence="2" type="ORF">NAT47_04895</name>
</gene>
<name>A0ABT0TFJ6_9FLAO</name>
<dbReference type="InterPro" id="IPR029044">
    <property type="entry name" value="Nucleotide-diphossugar_trans"/>
</dbReference>
<sequence length="505" mass="59531">MIVLVHDFHKVLKIEGIHENEYKIVTQELSIAKMIYVLASYYPEEILVWCNESVYSSLNRAFIEEAFPHNRYMYSFNPVGNYLPDAIGYVEESPFININKAVHYPTWQMSSVVGAMKSSTILLTDKTYWTTSTNLDFVLNSIAKLYQPLGMFCYSEPQLIAASKSQITYPVATTKELFSFVSQHYKWVWKHFLLLCYVIFENRLPLLPWLFSIFKTQQKVNQEELNFENYQSVINWENETIDVIIPTIGRKQYLYDVLKDLSGQTHLPKNVVIVEQNPIQDSESELDYIHNEVWPFKIKHIFTHQTGACQARNKALDLLESKWCFFNDDDNRFDENLIKEALKFLIDYHLSVFSTNYLLKEETQLYNSISQTTIFGSGNSFIKSEITKTIGFELKLEFGYGEDTEYGLKLRNNGFDIIYNPIIKIIHLKAPMGGFRTKFIHPWEKEPIQPKPSPTIMYVKEKYSTKEQMLGYKMRLFLKTYQYKFWKVKGFEKQWKQSKYWSAKL</sequence>
<comment type="caution">
    <text evidence="2">The sequence shown here is derived from an EMBL/GenBank/DDBJ whole genome shotgun (WGS) entry which is preliminary data.</text>
</comment>
<dbReference type="EMBL" id="JAMLJN010000003">
    <property type="protein sequence ID" value="MCL9769748.1"/>
    <property type="molecule type" value="Genomic_DNA"/>
</dbReference>
<evidence type="ECO:0000313" key="2">
    <source>
        <dbReference type="EMBL" id="MCL9769748.1"/>
    </source>
</evidence>
<organism evidence="2 3">
    <name type="scientific">Flavobacterium fragile</name>
    <dbReference type="NCBI Taxonomy" id="2949085"/>
    <lineage>
        <taxon>Bacteria</taxon>
        <taxon>Pseudomonadati</taxon>
        <taxon>Bacteroidota</taxon>
        <taxon>Flavobacteriia</taxon>
        <taxon>Flavobacteriales</taxon>
        <taxon>Flavobacteriaceae</taxon>
        <taxon>Flavobacterium</taxon>
    </lineage>
</organism>
<dbReference type="CDD" id="cd00761">
    <property type="entry name" value="Glyco_tranf_GTA_type"/>
    <property type="match status" value="1"/>
</dbReference>
<dbReference type="Proteomes" id="UP001203342">
    <property type="component" value="Unassembled WGS sequence"/>
</dbReference>
<dbReference type="SUPFAM" id="SSF53448">
    <property type="entry name" value="Nucleotide-diphospho-sugar transferases"/>
    <property type="match status" value="1"/>
</dbReference>
<keyword evidence="3" id="KW-1185">Reference proteome</keyword>
<proteinExistence type="predicted"/>
<dbReference type="Pfam" id="PF00535">
    <property type="entry name" value="Glycos_transf_2"/>
    <property type="match status" value="1"/>
</dbReference>
<dbReference type="PANTHER" id="PTHR43685:SF2">
    <property type="entry name" value="GLYCOSYLTRANSFERASE 2-LIKE DOMAIN-CONTAINING PROTEIN"/>
    <property type="match status" value="1"/>
</dbReference>
<reference evidence="2 3" key="1">
    <citation type="submission" date="2022-05" db="EMBL/GenBank/DDBJ databases">
        <title>Flavobacterium sp., isolated from activated sludge.</title>
        <authorList>
            <person name="Ran Q."/>
        </authorList>
    </citation>
    <scope>NUCLEOTIDE SEQUENCE [LARGE SCALE GENOMIC DNA]</scope>
    <source>
        <strain evidence="2 3">HXWNR69</strain>
    </source>
</reference>
<dbReference type="PANTHER" id="PTHR43685">
    <property type="entry name" value="GLYCOSYLTRANSFERASE"/>
    <property type="match status" value="1"/>
</dbReference>
<dbReference type="RefSeq" id="WP_250580861.1">
    <property type="nucleotide sequence ID" value="NZ_JAMLJN010000003.1"/>
</dbReference>
<evidence type="ECO:0000259" key="1">
    <source>
        <dbReference type="Pfam" id="PF00535"/>
    </source>
</evidence>
<dbReference type="InterPro" id="IPR050834">
    <property type="entry name" value="Glycosyltransf_2"/>
</dbReference>